<accession>A0ABN8NNJ6</accession>
<evidence type="ECO:0000256" key="5">
    <source>
        <dbReference type="SAM" id="MobiDB-lite"/>
    </source>
</evidence>
<evidence type="ECO:0000313" key="8">
    <source>
        <dbReference type="Proteomes" id="UP001159405"/>
    </source>
</evidence>
<keyword evidence="3" id="KW-0862">Zinc</keyword>
<dbReference type="EMBL" id="CALNXK010000029">
    <property type="protein sequence ID" value="CAH3116318.1"/>
    <property type="molecule type" value="Genomic_DNA"/>
</dbReference>
<feature type="region of interest" description="Disordered" evidence="5">
    <location>
        <begin position="1"/>
        <end position="28"/>
    </location>
</feature>
<keyword evidence="2 4" id="KW-0863">Zinc-finger</keyword>
<organism evidence="7 8">
    <name type="scientific">Porites lobata</name>
    <dbReference type="NCBI Taxonomy" id="104759"/>
    <lineage>
        <taxon>Eukaryota</taxon>
        <taxon>Metazoa</taxon>
        <taxon>Cnidaria</taxon>
        <taxon>Anthozoa</taxon>
        <taxon>Hexacorallia</taxon>
        <taxon>Scleractinia</taxon>
        <taxon>Fungiina</taxon>
        <taxon>Poritidae</taxon>
        <taxon>Porites</taxon>
    </lineage>
</organism>
<evidence type="ECO:0000259" key="6">
    <source>
        <dbReference type="PROSITE" id="PS51999"/>
    </source>
</evidence>
<gene>
    <name evidence="7" type="ORF">PLOB_00024329</name>
</gene>
<dbReference type="Proteomes" id="UP001159405">
    <property type="component" value="Unassembled WGS sequence"/>
</dbReference>
<reference evidence="7 8" key="1">
    <citation type="submission" date="2022-05" db="EMBL/GenBank/DDBJ databases">
        <authorList>
            <consortium name="Genoscope - CEA"/>
            <person name="William W."/>
        </authorList>
    </citation>
    <scope>NUCLEOTIDE SEQUENCE [LARGE SCALE GENOMIC DNA]</scope>
</reference>
<evidence type="ECO:0000313" key="7">
    <source>
        <dbReference type="EMBL" id="CAH3116318.1"/>
    </source>
</evidence>
<evidence type="ECO:0000256" key="1">
    <source>
        <dbReference type="ARBA" id="ARBA00022723"/>
    </source>
</evidence>
<sequence>MRYLQEQPFNMEAPKKKARKAKNKTGEEVVQTVLKTPEPPMIENAEPLTKEWTAPHYTTGDKFRMQKYLDPEPPMNVNENVQPATKIMLPSYEEIQQACRDLFNGPSSMETQPDLAPVHIMEEGGGVLSEGQPVEWWPVEGEFDVPILEELALQEYLMDASKPLHTNFVLPEQGLALCYTCPVIHLKIHQEWGTFACQCGLVPRLKLSQTPRNPNKVFLCCPKEREARCNYFQWIHQAPKPVKVPKASTPSALKK</sequence>
<feature type="non-terminal residue" evidence="7">
    <location>
        <position position="255"/>
    </location>
</feature>
<keyword evidence="8" id="KW-1185">Reference proteome</keyword>
<evidence type="ECO:0000256" key="2">
    <source>
        <dbReference type="ARBA" id="ARBA00022771"/>
    </source>
</evidence>
<evidence type="ECO:0000256" key="3">
    <source>
        <dbReference type="ARBA" id="ARBA00022833"/>
    </source>
</evidence>
<feature type="domain" description="GRF-type" evidence="6">
    <location>
        <begin position="197"/>
        <end position="238"/>
    </location>
</feature>
<name>A0ABN8NNJ6_9CNID</name>
<proteinExistence type="predicted"/>
<keyword evidence="1" id="KW-0479">Metal-binding</keyword>
<dbReference type="InterPro" id="IPR010666">
    <property type="entry name" value="Znf_GRF"/>
</dbReference>
<protein>
    <recommendedName>
        <fullName evidence="6">GRF-type domain-containing protein</fullName>
    </recommendedName>
</protein>
<evidence type="ECO:0000256" key="4">
    <source>
        <dbReference type="PROSITE-ProRule" id="PRU01343"/>
    </source>
</evidence>
<dbReference type="Pfam" id="PF06839">
    <property type="entry name" value="Zn_ribbon_GRF"/>
    <property type="match status" value="1"/>
</dbReference>
<comment type="caution">
    <text evidence="7">The sequence shown here is derived from an EMBL/GenBank/DDBJ whole genome shotgun (WGS) entry which is preliminary data.</text>
</comment>
<dbReference type="PROSITE" id="PS51999">
    <property type="entry name" value="ZF_GRF"/>
    <property type="match status" value="1"/>
</dbReference>